<evidence type="ECO:0000313" key="1">
    <source>
        <dbReference type="EMBL" id="KAE8977125.1"/>
    </source>
</evidence>
<dbReference type="AlphaFoldDB" id="A0A6A3I6Z8"/>
<sequence length="76" mass="8149">MPTILRSRRHSSNPSPLAAAPLCSLHFSARSARFCFPSVQTRLPRAAYSPCVDASIGVSRPIDRLICSALGVDAPQ</sequence>
<protein>
    <submittedName>
        <fullName evidence="2">Uncharacterized protein</fullName>
    </submittedName>
</protein>
<comment type="caution">
    <text evidence="2">The sequence shown here is derived from an EMBL/GenBank/DDBJ whole genome shotgun (WGS) entry which is preliminary data.</text>
</comment>
<reference evidence="4 6" key="1">
    <citation type="submission" date="2018-09" db="EMBL/GenBank/DDBJ databases">
        <title>Genomic investigation of the strawberry pathogen Phytophthora fragariae indicates pathogenicity is determined by transcriptional variation in three key races.</title>
        <authorList>
            <person name="Adams T.M."/>
            <person name="Armitage A.D."/>
            <person name="Sobczyk M.K."/>
            <person name="Bates H.J."/>
            <person name="Dunwell J.M."/>
            <person name="Nellist C.F."/>
            <person name="Harrison R.J."/>
        </authorList>
    </citation>
    <scope>NUCLEOTIDE SEQUENCE [LARGE SCALE GENOMIC DNA]</scope>
    <source>
        <strain evidence="2 4">SCRP249</strain>
        <strain evidence="1 6">SCRP324</strain>
        <strain evidence="3 5">SCRP333</strain>
    </source>
</reference>
<organism evidence="2 4">
    <name type="scientific">Phytophthora rubi</name>
    <dbReference type="NCBI Taxonomy" id="129364"/>
    <lineage>
        <taxon>Eukaryota</taxon>
        <taxon>Sar</taxon>
        <taxon>Stramenopiles</taxon>
        <taxon>Oomycota</taxon>
        <taxon>Peronosporomycetes</taxon>
        <taxon>Peronosporales</taxon>
        <taxon>Peronosporaceae</taxon>
        <taxon>Phytophthora</taxon>
    </lineage>
</organism>
<gene>
    <name evidence="2" type="ORF">PR001_g24756</name>
    <name evidence="1" type="ORF">PR002_g25110</name>
    <name evidence="3" type="ORF">PR003_g25728</name>
</gene>
<dbReference type="EMBL" id="QXFT01003154">
    <property type="protein sequence ID" value="KAE9288750.1"/>
    <property type="molecule type" value="Genomic_DNA"/>
</dbReference>
<dbReference type="EMBL" id="QXFV01003223">
    <property type="protein sequence ID" value="KAE8978739.1"/>
    <property type="molecule type" value="Genomic_DNA"/>
</dbReference>
<evidence type="ECO:0000313" key="3">
    <source>
        <dbReference type="EMBL" id="KAE9288750.1"/>
    </source>
</evidence>
<dbReference type="OrthoDB" id="10498884at2759"/>
<evidence type="ECO:0000313" key="5">
    <source>
        <dbReference type="Proteomes" id="UP000434957"/>
    </source>
</evidence>
<evidence type="ECO:0000313" key="4">
    <source>
        <dbReference type="Proteomes" id="UP000429607"/>
    </source>
</evidence>
<dbReference type="Proteomes" id="UP000429607">
    <property type="component" value="Unassembled WGS sequence"/>
</dbReference>
<accession>A0A6A3I6Z8</accession>
<evidence type="ECO:0000313" key="6">
    <source>
        <dbReference type="Proteomes" id="UP000435112"/>
    </source>
</evidence>
<proteinExistence type="predicted"/>
<dbReference type="EMBL" id="QXFU01003236">
    <property type="protein sequence ID" value="KAE8977125.1"/>
    <property type="molecule type" value="Genomic_DNA"/>
</dbReference>
<evidence type="ECO:0000313" key="2">
    <source>
        <dbReference type="EMBL" id="KAE8978739.1"/>
    </source>
</evidence>
<name>A0A6A3I6Z8_9STRA</name>
<dbReference type="Proteomes" id="UP000435112">
    <property type="component" value="Unassembled WGS sequence"/>
</dbReference>
<keyword evidence="5" id="KW-1185">Reference proteome</keyword>
<dbReference type="Proteomes" id="UP000434957">
    <property type="component" value="Unassembled WGS sequence"/>
</dbReference>